<accession>A0AAV1ZUM8</accession>
<dbReference type="Proteomes" id="UP001497382">
    <property type="component" value="Unassembled WGS sequence"/>
</dbReference>
<dbReference type="EMBL" id="CAXIEN010000084">
    <property type="protein sequence ID" value="CAL1275360.1"/>
    <property type="molecule type" value="Genomic_DNA"/>
</dbReference>
<protein>
    <submittedName>
        <fullName evidence="1">Uncharacterized protein</fullName>
    </submittedName>
</protein>
<proteinExistence type="predicted"/>
<gene>
    <name evidence="1" type="ORF">LARSCL_LOCUS8022</name>
</gene>
<dbReference type="AlphaFoldDB" id="A0AAV1ZUM8"/>
<keyword evidence="2" id="KW-1185">Reference proteome</keyword>
<sequence>MAKKHHKWLNLMVEKQVKLGVPPAGILHQKR</sequence>
<reference evidence="1 2" key="1">
    <citation type="submission" date="2024-04" db="EMBL/GenBank/DDBJ databases">
        <authorList>
            <person name="Rising A."/>
            <person name="Reimegard J."/>
            <person name="Sonavane S."/>
            <person name="Akerstrom W."/>
            <person name="Nylinder S."/>
            <person name="Hedman E."/>
            <person name="Kallberg Y."/>
        </authorList>
    </citation>
    <scope>NUCLEOTIDE SEQUENCE [LARGE SCALE GENOMIC DNA]</scope>
</reference>
<organism evidence="1 2">
    <name type="scientific">Larinioides sclopetarius</name>
    <dbReference type="NCBI Taxonomy" id="280406"/>
    <lineage>
        <taxon>Eukaryota</taxon>
        <taxon>Metazoa</taxon>
        <taxon>Ecdysozoa</taxon>
        <taxon>Arthropoda</taxon>
        <taxon>Chelicerata</taxon>
        <taxon>Arachnida</taxon>
        <taxon>Araneae</taxon>
        <taxon>Araneomorphae</taxon>
        <taxon>Entelegynae</taxon>
        <taxon>Araneoidea</taxon>
        <taxon>Araneidae</taxon>
        <taxon>Larinioides</taxon>
    </lineage>
</organism>
<evidence type="ECO:0000313" key="1">
    <source>
        <dbReference type="EMBL" id="CAL1275360.1"/>
    </source>
</evidence>
<comment type="caution">
    <text evidence="1">The sequence shown here is derived from an EMBL/GenBank/DDBJ whole genome shotgun (WGS) entry which is preliminary data.</text>
</comment>
<name>A0AAV1ZUM8_9ARAC</name>
<evidence type="ECO:0000313" key="2">
    <source>
        <dbReference type="Proteomes" id="UP001497382"/>
    </source>
</evidence>